<name>A0A494VT16_9SPHI</name>
<sequence length="131" mass="15730">MRWFDVKKTMILVDLYTENYIGELEAVLVERNWSDQIIYELKLFQADFNSIVDWIPYNETSHSENPVRILNLDLKWGADFSQVTRLQEFYDQLVMIENDYNSEDAEVYHAIKDICWSTLQHNNRLFIKINS</sequence>
<dbReference type="KEGG" id="muh:HYN43_018745"/>
<gene>
    <name evidence="1" type="ORF">HYN43_018745</name>
</gene>
<evidence type="ECO:0000313" key="1">
    <source>
        <dbReference type="EMBL" id="AYL97221.1"/>
    </source>
</evidence>
<dbReference type="Proteomes" id="UP000270046">
    <property type="component" value="Chromosome"/>
</dbReference>
<dbReference type="RefSeq" id="WP_119410795.1">
    <property type="nucleotide sequence ID" value="NZ_CP032869.1"/>
</dbReference>
<dbReference type="AlphaFoldDB" id="A0A494VT16"/>
<accession>A0A494VT16</accession>
<evidence type="ECO:0000313" key="2">
    <source>
        <dbReference type="Proteomes" id="UP000270046"/>
    </source>
</evidence>
<reference evidence="1 2" key="1">
    <citation type="submission" date="2018-10" db="EMBL/GenBank/DDBJ databases">
        <title>Genome sequencing of Mucilaginibacter sp. HYN0043.</title>
        <authorList>
            <person name="Kim M."/>
            <person name="Yi H."/>
        </authorList>
    </citation>
    <scope>NUCLEOTIDE SEQUENCE [LARGE SCALE GENOMIC DNA]</scope>
    <source>
        <strain evidence="1 2">HYN0043</strain>
    </source>
</reference>
<dbReference type="OrthoDB" id="1365068at2"/>
<protein>
    <submittedName>
        <fullName evidence="1">Uncharacterized protein</fullName>
    </submittedName>
</protein>
<organism evidence="1 2">
    <name type="scientific">Mucilaginibacter celer</name>
    <dbReference type="NCBI Taxonomy" id="2305508"/>
    <lineage>
        <taxon>Bacteria</taxon>
        <taxon>Pseudomonadati</taxon>
        <taxon>Bacteroidota</taxon>
        <taxon>Sphingobacteriia</taxon>
        <taxon>Sphingobacteriales</taxon>
        <taxon>Sphingobacteriaceae</taxon>
        <taxon>Mucilaginibacter</taxon>
    </lineage>
</organism>
<dbReference type="EMBL" id="CP032869">
    <property type="protein sequence ID" value="AYL97221.1"/>
    <property type="molecule type" value="Genomic_DNA"/>
</dbReference>
<proteinExistence type="predicted"/>
<keyword evidence="2" id="KW-1185">Reference proteome</keyword>